<gene>
    <name evidence="4" type="ORF">FIT61_00820</name>
</gene>
<dbReference type="Pfam" id="PF13181">
    <property type="entry name" value="TPR_8"/>
    <property type="match status" value="2"/>
</dbReference>
<dbReference type="SUPFAM" id="SSF53756">
    <property type="entry name" value="UDP-Glycosyltransferase/glycogen phosphorylase"/>
    <property type="match status" value="1"/>
</dbReference>
<feature type="repeat" description="TPR" evidence="3">
    <location>
        <begin position="44"/>
        <end position="77"/>
    </location>
</feature>
<dbReference type="Proteomes" id="UP000312102">
    <property type="component" value="Chromosome"/>
</dbReference>
<reference evidence="4 5" key="1">
    <citation type="journal article" date="2019" name="ISME J.">
        <title>Evolution in action: habitat transition from sediment to the pelagial leads to genome streamlining in Methylophilaceae.</title>
        <authorList>
            <person name="Salcher M."/>
            <person name="Schaefle D."/>
            <person name="Kaspar M."/>
            <person name="Neuenschwander S.M."/>
            <person name="Ghai R."/>
        </authorList>
    </citation>
    <scope>NUCLEOTIDE SEQUENCE [LARGE SCALE GENOMIC DNA]</scope>
    <source>
        <strain evidence="4 5">MMS-RI-1</strain>
    </source>
</reference>
<keyword evidence="5" id="KW-1185">Reference proteome</keyword>
<feature type="repeat" description="TPR" evidence="3">
    <location>
        <begin position="180"/>
        <end position="213"/>
    </location>
</feature>
<protein>
    <submittedName>
        <fullName evidence="4">Tetratricopeptide repeat protein</fullName>
    </submittedName>
</protein>
<evidence type="ECO:0000256" key="1">
    <source>
        <dbReference type="ARBA" id="ARBA00022737"/>
    </source>
</evidence>
<dbReference type="InterPro" id="IPR019734">
    <property type="entry name" value="TPR_rpt"/>
</dbReference>
<dbReference type="InterPro" id="IPR011990">
    <property type="entry name" value="TPR-like_helical_dom_sf"/>
</dbReference>
<keyword evidence="1" id="KW-0677">Repeat</keyword>
<feature type="repeat" description="TPR" evidence="3">
    <location>
        <begin position="112"/>
        <end position="145"/>
    </location>
</feature>
<dbReference type="PANTHER" id="PTHR44943">
    <property type="entry name" value="CELLULOSE SYNTHASE OPERON PROTEIN C"/>
    <property type="match status" value="1"/>
</dbReference>
<evidence type="ECO:0000256" key="2">
    <source>
        <dbReference type="ARBA" id="ARBA00022803"/>
    </source>
</evidence>
<dbReference type="PROSITE" id="PS50293">
    <property type="entry name" value="TPR_REGION"/>
    <property type="match status" value="4"/>
</dbReference>
<proteinExistence type="predicted"/>
<name>A0AAE6KNY3_9PROT</name>
<dbReference type="EMBL" id="CP040986">
    <property type="protein sequence ID" value="QDD13037.1"/>
    <property type="molecule type" value="Genomic_DNA"/>
</dbReference>
<dbReference type="Pfam" id="PF00515">
    <property type="entry name" value="TPR_1"/>
    <property type="match status" value="3"/>
</dbReference>
<dbReference type="PROSITE" id="PS50005">
    <property type="entry name" value="TPR"/>
    <property type="match status" value="5"/>
</dbReference>
<dbReference type="InterPro" id="IPR051685">
    <property type="entry name" value="Ycf3/AcsC/BcsC/TPR_MFPF"/>
</dbReference>
<evidence type="ECO:0000313" key="5">
    <source>
        <dbReference type="Proteomes" id="UP000312102"/>
    </source>
</evidence>
<dbReference type="RefSeq" id="WP_139882616.1">
    <property type="nucleotide sequence ID" value="NZ_CP040986.1"/>
</dbReference>
<accession>A0AAE6KNY3</accession>
<dbReference type="PANTHER" id="PTHR44943:SF8">
    <property type="entry name" value="TPR REPEAT-CONTAINING PROTEIN MJ0263"/>
    <property type="match status" value="1"/>
</dbReference>
<dbReference type="AlphaFoldDB" id="A0AAE6KNY3"/>
<feature type="repeat" description="TPR" evidence="3">
    <location>
        <begin position="78"/>
        <end position="111"/>
    </location>
</feature>
<dbReference type="Gene3D" id="1.25.40.10">
    <property type="entry name" value="Tetratricopeptide repeat domain"/>
    <property type="match status" value="3"/>
</dbReference>
<dbReference type="KEGG" id="mrk:FIT61_00820"/>
<evidence type="ECO:0000313" key="4">
    <source>
        <dbReference type="EMBL" id="QDD13037.1"/>
    </source>
</evidence>
<organism evidence="4 5">
    <name type="scientific">Candidatus Methylopumilus rimovensis</name>
    <dbReference type="NCBI Taxonomy" id="2588535"/>
    <lineage>
        <taxon>Bacteria</taxon>
        <taxon>Pseudomonadati</taxon>
        <taxon>Pseudomonadota</taxon>
        <taxon>Betaproteobacteria</taxon>
        <taxon>Nitrosomonadales</taxon>
        <taxon>Methylophilaceae</taxon>
        <taxon>Candidatus Methylopumilus</taxon>
    </lineage>
</organism>
<dbReference type="SUPFAM" id="SSF48452">
    <property type="entry name" value="TPR-like"/>
    <property type="match status" value="1"/>
</dbReference>
<evidence type="ECO:0000256" key="3">
    <source>
        <dbReference type="PROSITE-ProRule" id="PRU00339"/>
    </source>
</evidence>
<dbReference type="SMART" id="SM00028">
    <property type="entry name" value="TPR"/>
    <property type="match status" value="6"/>
</dbReference>
<feature type="repeat" description="TPR" evidence="3">
    <location>
        <begin position="146"/>
        <end position="179"/>
    </location>
</feature>
<keyword evidence="2 3" id="KW-0802">TPR repeat</keyword>
<sequence length="536" mass="62383">MDKLRNSLKIKRLLEKSLAHCQQGQFLEAKLIFEELLRIVPNHPQVLTNLGTIEIQLGDIERGISYIKKSIEVDQKQPKAISNLANGLLEIEKFEEALQYYNLALKLDPNFVDAYYNKARALKFLQKYDEAILNYQQAIKLNPQYSKAIVNLGFLYNELKEYDKALEQYNLALNINSHSAETLYNRGIVYENLNEFKKALEDYNHAIELNPDFPDALFNKAILELSQENYEDGWKFYQARWVAKKLSYLQTSKPELLDFDVNQKNILIWSEQGIGDQILFSALLQEAFTVSNNFILSIDRRLISIYQRSFKKFSNVTFISSKELLNETAYDFHLPIGNLGKFFRNSVEDFKKQPLNYLIFDEEKSMSLKKTFKNSKKFICGIAWKSKNEEIGPDKSLSLKQLLPILKLPNIDFIDLQYGDTKEEKKSLYDEYGIEIKTIDEIDNFNDFDGLSSLINSCDFVITSSNVTAHLSGSLGKKTYLIAPYSVGKIWYWHENRNVSLWYPSINIYRQESNKSWHAPIENIISDLKDYYGRKN</sequence>